<evidence type="ECO:0000313" key="4">
    <source>
        <dbReference type="Proteomes" id="UP000053268"/>
    </source>
</evidence>
<dbReference type="EMBL" id="KQ459081">
    <property type="protein sequence ID" value="KPJ03800.1"/>
    <property type="molecule type" value="Genomic_DNA"/>
</dbReference>
<sequence>MVRLEMNLKPTLVEILNKPTTLSSEKYVSLLCVSEGSRPPAQLTWFKNNRKFKRGKVNITY</sequence>
<evidence type="ECO:0000259" key="2">
    <source>
        <dbReference type="PROSITE" id="PS50835"/>
    </source>
</evidence>
<dbReference type="Proteomes" id="UP000053268">
    <property type="component" value="Unassembled WGS sequence"/>
</dbReference>
<dbReference type="InterPro" id="IPR013783">
    <property type="entry name" value="Ig-like_fold"/>
</dbReference>
<protein>
    <recommendedName>
        <fullName evidence="2">Ig-like domain-containing protein</fullName>
    </recommendedName>
</protein>
<dbReference type="PANTHER" id="PTHR23278">
    <property type="entry name" value="SIDESTEP PROTEIN"/>
    <property type="match status" value="1"/>
</dbReference>
<dbReference type="Gene3D" id="2.60.40.10">
    <property type="entry name" value="Immunoglobulins"/>
    <property type="match status" value="1"/>
</dbReference>
<evidence type="ECO:0000256" key="1">
    <source>
        <dbReference type="ARBA" id="ARBA00023157"/>
    </source>
</evidence>
<dbReference type="STRING" id="66420.A0A0N1PG57"/>
<keyword evidence="1" id="KW-1015">Disulfide bond</keyword>
<dbReference type="PANTHER" id="PTHR23278:SF19">
    <property type="entry name" value="OBSCURIN"/>
    <property type="match status" value="1"/>
</dbReference>
<gene>
    <name evidence="3" type="ORF">RR46_00477</name>
</gene>
<evidence type="ECO:0000313" key="3">
    <source>
        <dbReference type="EMBL" id="KPJ03800.1"/>
    </source>
</evidence>
<reference evidence="3 4" key="1">
    <citation type="journal article" date="2015" name="Nat. Commun.">
        <title>Outbred genome sequencing and CRISPR/Cas9 gene editing in butterflies.</title>
        <authorList>
            <person name="Li X."/>
            <person name="Fan D."/>
            <person name="Zhang W."/>
            <person name="Liu G."/>
            <person name="Zhang L."/>
            <person name="Zhao L."/>
            <person name="Fang X."/>
            <person name="Chen L."/>
            <person name="Dong Y."/>
            <person name="Chen Y."/>
            <person name="Ding Y."/>
            <person name="Zhao R."/>
            <person name="Feng M."/>
            <person name="Zhu Y."/>
            <person name="Feng Y."/>
            <person name="Jiang X."/>
            <person name="Zhu D."/>
            <person name="Xiang H."/>
            <person name="Feng X."/>
            <person name="Li S."/>
            <person name="Wang J."/>
            <person name="Zhang G."/>
            <person name="Kronforst M.R."/>
            <person name="Wang W."/>
        </authorList>
    </citation>
    <scope>NUCLEOTIDE SEQUENCE [LARGE SCALE GENOMIC DNA]</scope>
    <source>
        <strain evidence="3">Ya'a_city_454_Px</strain>
        <tissue evidence="3">Whole body</tissue>
    </source>
</reference>
<keyword evidence="4" id="KW-1185">Reference proteome</keyword>
<dbReference type="Pfam" id="PF08205">
    <property type="entry name" value="C2-set_2"/>
    <property type="match status" value="1"/>
</dbReference>
<name>A0A0N1PG57_PAPXU</name>
<feature type="domain" description="Ig-like" evidence="2">
    <location>
        <begin position="10"/>
        <end position="61"/>
    </location>
</feature>
<dbReference type="PROSITE" id="PS50835">
    <property type="entry name" value="IG_LIKE"/>
    <property type="match status" value="1"/>
</dbReference>
<dbReference type="SUPFAM" id="SSF48726">
    <property type="entry name" value="Immunoglobulin"/>
    <property type="match status" value="1"/>
</dbReference>
<proteinExistence type="predicted"/>
<accession>A0A0N1PG57</accession>
<dbReference type="InterPro" id="IPR013162">
    <property type="entry name" value="CD80_C2-set"/>
</dbReference>
<dbReference type="AlphaFoldDB" id="A0A0N1PG57"/>
<dbReference type="InterPro" id="IPR036179">
    <property type="entry name" value="Ig-like_dom_sf"/>
</dbReference>
<organism evidence="3 4">
    <name type="scientific">Papilio xuthus</name>
    <name type="common">Asian swallowtail butterfly</name>
    <dbReference type="NCBI Taxonomy" id="66420"/>
    <lineage>
        <taxon>Eukaryota</taxon>
        <taxon>Metazoa</taxon>
        <taxon>Ecdysozoa</taxon>
        <taxon>Arthropoda</taxon>
        <taxon>Hexapoda</taxon>
        <taxon>Insecta</taxon>
        <taxon>Pterygota</taxon>
        <taxon>Neoptera</taxon>
        <taxon>Endopterygota</taxon>
        <taxon>Lepidoptera</taxon>
        <taxon>Glossata</taxon>
        <taxon>Ditrysia</taxon>
        <taxon>Papilionoidea</taxon>
        <taxon>Papilionidae</taxon>
        <taxon>Papilioninae</taxon>
        <taxon>Papilio</taxon>
    </lineage>
</organism>
<dbReference type="InterPro" id="IPR007110">
    <property type="entry name" value="Ig-like_dom"/>
</dbReference>